<name>A0A0F9TRH4_9ZZZZ</name>
<dbReference type="AlphaFoldDB" id="A0A0F9TRH4"/>
<proteinExistence type="predicted"/>
<protein>
    <submittedName>
        <fullName evidence="1">Uncharacterized protein</fullName>
    </submittedName>
</protein>
<reference evidence="1" key="1">
    <citation type="journal article" date="2015" name="Nature">
        <title>Complex archaea that bridge the gap between prokaryotes and eukaryotes.</title>
        <authorList>
            <person name="Spang A."/>
            <person name="Saw J.H."/>
            <person name="Jorgensen S.L."/>
            <person name="Zaremba-Niedzwiedzka K."/>
            <person name="Martijn J."/>
            <person name="Lind A.E."/>
            <person name="van Eijk R."/>
            <person name="Schleper C."/>
            <person name="Guy L."/>
            <person name="Ettema T.J."/>
        </authorList>
    </citation>
    <scope>NUCLEOTIDE SEQUENCE</scope>
</reference>
<gene>
    <name evidence="1" type="ORF">LCGC14_0697920</name>
</gene>
<accession>A0A0F9TRH4</accession>
<evidence type="ECO:0000313" key="1">
    <source>
        <dbReference type="EMBL" id="KKN43978.1"/>
    </source>
</evidence>
<sequence>MKLPKELLNKNKKITLAQSNYFILKRKLISLFKGELKRITKNDGRKIIFKKAGDRSIFSDLIDDEVIKNEMGLYNAKTHWDESNIEFYINENDNNEYFMHLEKYPADFIQLQLIVEYIARHEYGHTFLTENIYNQKPKGEREILHRIGFRGFKNVPKDMQKKIFEEIKETSFYLCLQELVNVDLGVILKEFKEFHANYSVLEKIDGKVPKAVLRWNYNHLANIIKNLHSNKERILENIKNRENYRMFRRNEFSYLLFDILGITYEIYVFSEWDQLIPLFKGQNMLNFLYFMHMINEIFKNIAVNNKDFDSMIENICDLGHLIETVNFEQLIYTNYLSDKIKEKLKLFIT</sequence>
<dbReference type="EMBL" id="LAZR01001478">
    <property type="protein sequence ID" value="KKN43978.1"/>
    <property type="molecule type" value="Genomic_DNA"/>
</dbReference>
<organism evidence="1">
    <name type="scientific">marine sediment metagenome</name>
    <dbReference type="NCBI Taxonomy" id="412755"/>
    <lineage>
        <taxon>unclassified sequences</taxon>
        <taxon>metagenomes</taxon>
        <taxon>ecological metagenomes</taxon>
    </lineage>
</organism>
<comment type="caution">
    <text evidence="1">The sequence shown here is derived from an EMBL/GenBank/DDBJ whole genome shotgun (WGS) entry which is preliminary data.</text>
</comment>